<evidence type="ECO:0000313" key="8">
    <source>
        <dbReference type="Proteomes" id="UP001148299"/>
    </source>
</evidence>
<evidence type="ECO:0000256" key="3">
    <source>
        <dbReference type="ARBA" id="ARBA00022989"/>
    </source>
</evidence>
<name>A0A9W9UUF8_PENBR</name>
<dbReference type="SUPFAM" id="SSF103473">
    <property type="entry name" value="MFS general substrate transporter"/>
    <property type="match status" value="1"/>
</dbReference>
<dbReference type="Gene3D" id="1.20.1250.20">
    <property type="entry name" value="MFS general substrate transporter like domains"/>
    <property type="match status" value="1"/>
</dbReference>
<keyword evidence="2 5" id="KW-0812">Transmembrane</keyword>
<feature type="transmembrane region" description="Helical" evidence="5">
    <location>
        <begin position="12"/>
        <end position="34"/>
    </location>
</feature>
<proteinExistence type="predicted"/>
<feature type="transmembrane region" description="Helical" evidence="5">
    <location>
        <begin position="87"/>
        <end position="110"/>
    </location>
</feature>
<evidence type="ECO:0000313" key="7">
    <source>
        <dbReference type="EMBL" id="KAJ5357923.1"/>
    </source>
</evidence>
<evidence type="ECO:0000256" key="4">
    <source>
        <dbReference type="ARBA" id="ARBA00023136"/>
    </source>
</evidence>
<feature type="domain" description="Major facilitator superfamily (MFS) profile" evidence="6">
    <location>
        <begin position="1"/>
        <end position="368"/>
    </location>
</feature>
<dbReference type="GO" id="GO:0022857">
    <property type="term" value="F:transmembrane transporter activity"/>
    <property type="evidence" value="ECO:0007669"/>
    <property type="project" value="InterPro"/>
</dbReference>
<dbReference type="PANTHER" id="PTHR23501">
    <property type="entry name" value="MAJOR FACILITATOR SUPERFAMILY"/>
    <property type="match status" value="1"/>
</dbReference>
<dbReference type="EMBL" id="JAPZBR010000003">
    <property type="protein sequence ID" value="KAJ5357923.1"/>
    <property type="molecule type" value="Genomic_DNA"/>
</dbReference>
<feature type="transmembrane region" description="Helical" evidence="5">
    <location>
        <begin position="245"/>
        <end position="266"/>
    </location>
</feature>
<evidence type="ECO:0000256" key="2">
    <source>
        <dbReference type="ARBA" id="ARBA00022692"/>
    </source>
</evidence>
<dbReference type="InterPro" id="IPR036259">
    <property type="entry name" value="MFS_trans_sf"/>
</dbReference>
<feature type="transmembrane region" description="Helical" evidence="5">
    <location>
        <begin position="184"/>
        <end position="203"/>
    </location>
</feature>
<organism evidence="7 8">
    <name type="scientific">Penicillium brevicompactum</name>
    <dbReference type="NCBI Taxonomy" id="5074"/>
    <lineage>
        <taxon>Eukaryota</taxon>
        <taxon>Fungi</taxon>
        <taxon>Dikarya</taxon>
        <taxon>Ascomycota</taxon>
        <taxon>Pezizomycotina</taxon>
        <taxon>Eurotiomycetes</taxon>
        <taxon>Eurotiomycetidae</taxon>
        <taxon>Eurotiales</taxon>
        <taxon>Aspergillaceae</taxon>
        <taxon>Penicillium</taxon>
    </lineage>
</organism>
<dbReference type="InterPro" id="IPR020846">
    <property type="entry name" value="MFS_dom"/>
</dbReference>
<comment type="caution">
    <text evidence="7">The sequence shown here is derived from an EMBL/GenBank/DDBJ whole genome shotgun (WGS) entry which is preliminary data.</text>
</comment>
<feature type="transmembrane region" description="Helical" evidence="5">
    <location>
        <begin position="209"/>
        <end position="233"/>
    </location>
</feature>
<protein>
    <submittedName>
        <fullName evidence="7">Major facilitator superfamily domain-containing protein</fullName>
    </submittedName>
</protein>
<feature type="transmembrane region" description="Helical" evidence="5">
    <location>
        <begin position="46"/>
        <end position="66"/>
    </location>
</feature>
<keyword evidence="3 5" id="KW-1133">Transmembrane helix</keyword>
<evidence type="ECO:0000256" key="5">
    <source>
        <dbReference type="SAM" id="Phobius"/>
    </source>
</evidence>
<reference evidence="7" key="2">
    <citation type="journal article" date="2023" name="IMA Fungus">
        <title>Comparative genomic study of the Penicillium genus elucidates a diverse pangenome and 15 lateral gene transfer events.</title>
        <authorList>
            <person name="Petersen C."/>
            <person name="Sorensen T."/>
            <person name="Nielsen M.R."/>
            <person name="Sondergaard T.E."/>
            <person name="Sorensen J.L."/>
            <person name="Fitzpatrick D.A."/>
            <person name="Frisvad J.C."/>
            <person name="Nielsen K.L."/>
        </authorList>
    </citation>
    <scope>NUCLEOTIDE SEQUENCE</scope>
    <source>
        <strain evidence="7">IBT 35675</strain>
    </source>
</reference>
<dbReference type="PROSITE" id="PS50850">
    <property type="entry name" value="MFS"/>
    <property type="match status" value="1"/>
</dbReference>
<dbReference type="Pfam" id="PF07690">
    <property type="entry name" value="MFS_1"/>
    <property type="match status" value="1"/>
</dbReference>
<reference evidence="7" key="1">
    <citation type="submission" date="2022-12" db="EMBL/GenBank/DDBJ databases">
        <authorList>
            <person name="Petersen C."/>
        </authorList>
    </citation>
    <scope>NUCLEOTIDE SEQUENCE</scope>
    <source>
        <strain evidence="7">IBT 35675</strain>
    </source>
</reference>
<gene>
    <name evidence="7" type="ORF">N7541_005081</name>
</gene>
<dbReference type="GO" id="GO:0005886">
    <property type="term" value="C:plasma membrane"/>
    <property type="evidence" value="ECO:0007669"/>
    <property type="project" value="TreeGrafter"/>
</dbReference>
<dbReference type="Proteomes" id="UP001148299">
    <property type="component" value="Unassembled WGS sequence"/>
</dbReference>
<sequence>MLCVYQLVPKDRFATFSSLVAVTIALATITGPIIGGALGHDKIWRWLFYLNLPPGAIVLLLALVSMPPDFAQKRSEPIFSAKSWKYILWRLDLPGIFLLLGGSLVLVTVLDETNSHFSWSSAKAIALIIVSAVLWIGFIVWEILASNEKTSFLVGVPYNSMIVYLPQRFQVLLGDSALMAGARLLGYSGVTAFSSTFAIIISTRLRVPFLPILIFGAMISIAGTALLSTLPLSNEWPASGYGYEIMAGCGMGIAYGISMFALPYMLDLKDVQEASGIIVQMRYLGSSVGVSIASNILNGRLKTTSNFLSNDASERLSHNVGYISKLALEDQHRVQENLAESYRIQFQVLIGFAVAQLAVSFLLIRRGAQIRPSET</sequence>
<feature type="transmembrane region" description="Helical" evidence="5">
    <location>
        <begin position="122"/>
        <end position="144"/>
    </location>
</feature>
<accession>A0A9W9UUF8</accession>
<evidence type="ECO:0000259" key="6">
    <source>
        <dbReference type="PROSITE" id="PS50850"/>
    </source>
</evidence>
<evidence type="ECO:0000256" key="1">
    <source>
        <dbReference type="ARBA" id="ARBA00004141"/>
    </source>
</evidence>
<keyword evidence="4 5" id="KW-0472">Membrane</keyword>
<dbReference type="AlphaFoldDB" id="A0A9W9UUF8"/>
<comment type="subcellular location">
    <subcellularLocation>
        <location evidence="1">Membrane</location>
        <topology evidence="1">Multi-pass membrane protein</topology>
    </subcellularLocation>
</comment>
<dbReference type="InterPro" id="IPR011701">
    <property type="entry name" value="MFS"/>
</dbReference>
<keyword evidence="8" id="KW-1185">Reference proteome</keyword>
<dbReference type="PANTHER" id="PTHR23501:SF43">
    <property type="entry name" value="MULTIDRUG TRANSPORTER, PUTATIVE (AFU_ORTHOLOGUE AFUA_6G03040)-RELATED"/>
    <property type="match status" value="1"/>
</dbReference>